<protein>
    <submittedName>
        <fullName evidence="4">Nucleoprotein TPR-like</fullName>
    </submittedName>
</protein>
<feature type="compositionally biased region" description="Polar residues" evidence="2">
    <location>
        <begin position="69"/>
        <end position="79"/>
    </location>
</feature>
<keyword evidence="3" id="KW-1185">Reference proteome</keyword>
<dbReference type="PANTHER" id="PTHR18898:SF2">
    <property type="entry name" value="NUCLEOPROTEIN TPR"/>
    <property type="match status" value="1"/>
</dbReference>
<sequence>FLLLFCRITDYKCQLEAALLELEDLKKDRTRQAEMVETIVQQRDMYRSLVAQYQGKPLSVIESPKEKQTPTQVGATSFHSPKEDVKLAEMKAELKRLQEEYENYRKEKSETIRFVNDQLNRFREENSDMRVKNTKLTSQ</sequence>
<gene>
    <name evidence="4" type="primary">LOC106477322</name>
</gene>
<feature type="region of interest" description="Disordered" evidence="2">
    <location>
        <begin position="61"/>
        <end position="80"/>
    </location>
</feature>
<feature type="non-terminal residue" evidence="4">
    <location>
        <position position="139"/>
    </location>
</feature>
<organism evidence="3 4">
    <name type="scientific">Limulus polyphemus</name>
    <name type="common">Atlantic horseshoe crab</name>
    <dbReference type="NCBI Taxonomy" id="6850"/>
    <lineage>
        <taxon>Eukaryota</taxon>
        <taxon>Metazoa</taxon>
        <taxon>Ecdysozoa</taxon>
        <taxon>Arthropoda</taxon>
        <taxon>Chelicerata</taxon>
        <taxon>Merostomata</taxon>
        <taxon>Xiphosura</taxon>
        <taxon>Limulidae</taxon>
        <taxon>Limulus</taxon>
    </lineage>
</organism>
<dbReference type="GeneID" id="106477322"/>
<dbReference type="RefSeq" id="XP_013793360.1">
    <property type="nucleotide sequence ID" value="XM_013937906.1"/>
</dbReference>
<proteinExistence type="predicted"/>
<accession>A0ABM1C357</accession>
<feature type="coiled-coil region" evidence="1">
    <location>
        <begin position="8"/>
        <end position="35"/>
    </location>
</feature>
<keyword evidence="1" id="KW-0175">Coiled coil</keyword>
<evidence type="ECO:0000313" key="4">
    <source>
        <dbReference type="RefSeq" id="XP_013793360.1"/>
    </source>
</evidence>
<name>A0ABM1C357_LIMPO</name>
<feature type="coiled-coil region" evidence="1">
    <location>
        <begin position="80"/>
        <end position="125"/>
    </location>
</feature>
<evidence type="ECO:0000256" key="2">
    <source>
        <dbReference type="SAM" id="MobiDB-lite"/>
    </source>
</evidence>
<reference evidence="4" key="1">
    <citation type="submission" date="2025-08" db="UniProtKB">
        <authorList>
            <consortium name="RefSeq"/>
        </authorList>
    </citation>
    <scope>IDENTIFICATION</scope>
    <source>
        <tissue evidence="4">Muscle</tissue>
    </source>
</reference>
<evidence type="ECO:0000313" key="3">
    <source>
        <dbReference type="Proteomes" id="UP000694941"/>
    </source>
</evidence>
<dbReference type="PANTHER" id="PTHR18898">
    <property type="entry name" value="NUCLEOPROTEIN TPR-RELATED"/>
    <property type="match status" value="1"/>
</dbReference>
<evidence type="ECO:0000256" key="1">
    <source>
        <dbReference type="SAM" id="Coils"/>
    </source>
</evidence>
<dbReference type="Proteomes" id="UP000694941">
    <property type="component" value="Unplaced"/>
</dbReference>
<feature type="non-terminal residue" evidence="4">
    <location>
        <position position="1"/>
    </location>
</feature>